<keyword evidence="1" id="KW-0479">Metal-binding</keyword>
<comment type="caution">
    <text evidence="1">Lacks conserved residue(s) required for the propagation of feature annotation.</text>
</comment>
<reference evidence="5 6" key="1">
    <citation type="journal article" date="2016" name="Genome Biol. Evol.">
        <title>Divergent and convergent evolution of fungal pathogenicity.</title>
        <authorList>
            <person name="Shang Y."/>
            <person name="Xiao G."/>
            <person name="Zheng P."/>
            <person name="Cen K."/>
            <person name="Zhan S."/>
            <person name="Wang C."/>
        </authorList>
    </citation>
    <scope>NUCLEOTIDE SEQUENCE [LARGE SCALE GENOMIC DNA]</scope>
    <source>
        <strain evidence="5 6">RCEF 264</strain>
    </source>
</reference>
<evidence type="ECO:0000259" key="4">
    <source>
        <dbReference type="Pfam" id="PF10058"/>
    </source>
</evidence>
<keyword evidence="1" id="KW-0256">Endoplasmic reticulum</keyword>
<gene>
    <name evidence="5" type="ORF">SPI_04747</name>
</gene>
<dbReference type="Proteomes" id="UP000076874">
    <property type="component" value="Unassembled WGS sequence"/>
</dbReference>
<dbReference type="PANTHER" id="PTHR22166">
    <property type="entry name" value="ENDOPLASMIC RETICULUM JUNCTION FORMATION PROTEIN LUNAPARK"/>
    <property type="match status" value="1"/>
</dbReference>
<protein>
    <recommendedName>
        <fullName evidence="1">Endoplasmic reticulum junction formation protein lunapark</fullName>
    </recommendedName>
</protein>
<keyword evidence="1" id="KW-1133">Transmembrane helix</keyword>
<proteinExistence type="inferred from homology"/>
<dbReference type="AlphaFoldDB" id="A0A167UT86"/>
<dbReference type="STRING" id="1081102.A0A167UT86"/>
<keyword evidence="1" id="KW-0863">Zinc-finger</keyword>
<keyword evidence="1" id="KW-0812">Transmembrane</keyword>
<feature type="region of interest" description="Disordered" evidence="3">
    <location>
        <begin position="658"/>
        <end position="792"/>
    </location>
</feature>
<dbReference type="InterPro" id="IPR019273">
    <property type="entry name" value="Lunapark_Znf"/>
</dbReference>
<evidence type="ECO:0000313" key="5">
    <source>
        <dbReference type="EMBL" id="OAA61888.1"/>
    </source>
</evidence>
<feature type="domain" description="Lunapark zinc ribbon" evidence="4">
    <location>
        <begin position="809"/>
        <end position="865"/>
    </location>
</feature>
<dbReference type="InterPro" id="IPR040115">
    <property type="entry name" value="Lnp"/>
</dbReference>
<evidence type="ECO:0000313" key="6">
    <source>
        <dbReference type="Proteomes" id="UP000076874"/>
    </source>
</evidence>
<dbReference type="OrthoDB" id="1725934at2759"/>
<keyword evidence="2" id="KW-0175">Coiled coil</keyword>
<dbReference type="GO" id="GO:0071788">
    <property type="term" value="P:endoplasmic reticulum tubular network maintenance"/>
    <property type="evidence" value="ECO:0007669"/>
    <property type="project" value="UniProtKB-UniRule"/>
</dbReference>
<keyword evidence="1" id="KW-0472">Membrane</keyword>
<evidence type="ECO:0000256" key="2">
    <source>
        <dbReference type="SAM" id="Coils"/>
    </source>
</evidence>
<comment type="similarity">
    <text evidence="1">Belongs to the lunapark family.</text>
</comment>
<evidence type="ECO:0000256" key="3">
    <source>
        <dbReference type="SAM" id="MobiDB-lite"/>
    </source>
</evidence>
<comment type="function">
    <text evidence="1">Plays a role in determining ER morphology.</text>
</comment>
<comment type="caution">
    <text evidence="5">The sequence shown here is derived from an EMBL/GenBank/DDBJ whole genome shotgun (WGS) entry which is preliminary data.</text>
</comment>
<dbReference type="Pfam" id="PF10058">
    <property type="entry name" value="Zn_ribbon_10"/>
    <property type="match status" value="1"/>
</dbReference>
<evidence type="ECO:0000256" key="1">
    <source>
        <dbReference type="RuleBase" id="RU367073"/>
    </source>
</evidence>
<dbReference type="GO" id="GO:1903373">
    <property type="term" value="P:positive regulation of endoplasmic reticulum tubular network organization"/>
    <property type="evidence" value="ECO:0007669"/>
    <property type="project" value="UniProtKB-UniRule"/>
</dbReference>
<feature type="coiled-coil region" evidence="2">
    <location>
        <begin position="622"/>
        <end position="649"/>
    </location>
</feature>
<feature type="compositionally biased region" description="Acidic residues" evidence="3">
    <location>
        <begin position="912"/>
        <end position="932"/>
    </location>
</feature>
<name>A0A167UT86_9HYPO</name>
<dbReference type="GO" id="GO:0008270">
    <property type="term" value="F:zinc ion binding"/>
    <property type="evidence" value="ECO:0007669"/>
    <property type="project" value="UniProtKB-KW"/>
</dbReference>
<accession>A0A167UT86</accession>
<dbReference type="EMBL" id="AZHD01000007">
    <property type="protein sequence ID" value="OAA61888.1"/>
    <property type="molecule type" value="Genomic_DNA"/>
</dbReference>
<comment type="domain">
    <text evidence="1">The C4-type zinc finger motif is necessary both for its ER three-way tubular junction localization and formation.</text>
</comment>
<feature type="transmembrane region" description="Helical" evidence="1">
    <location>
        <begin position="566"/>
        <end position="589"/>
    </location>
</feature>
<feature type="region of interest" description="Disordered" evidence="3">
    <location>
        <begin position="881"/>
        <end position="957"/>
    </location>
</feature>
<sequence>MSTKAVRSNQEQEALNGWVFGMSNADVGTDDAVRLSKEDFRGTYEHGFRVWAKLHAAAVKKTGFPTLDLRGAFRTQPSFTRNMRLKREKIARENRVCAYGSTLWGSSPAFCCRSRFLPFRQPVQMDVAAKRVTTVALNVQNSEFTQEWFHGNRNYVAVLALAWSYVLSARWAEVMPGPCVLTYGDQFADCTAEKEWRELDNSTIVVDLGDGASPDELRWWSAVLAEDQGWHASMTFDGEAFVSPWSVRLDFGYRFRLLSDAGRHLSSSLQPASYAEASRFLRRFCVRHSIADQSHAALAVVMFFPSMGRGQMLRLPVSLSNNEEFLRKIPPQPFYSSHDSGVPDRRLLDKLLTLSCYTRGLRPMLLSVFYEPSINCNAVSAWLQGSLAAIHALAVHKPVVLGRMLMERSPNVAITWLGITILGLQERLLKEAGRGQIPIDLHTAAWSGTTQTFLQLPVSSSFTTHVTRADECRLLFLGQAGMHKRLPLVQWKPYGSTPLEDVDLAAIWNHEWFRCSDSEEEVLDSSPGDAGSPASFEKALATLAAKIANTQAKLDRTRSTSRRVRVLSTLYLSFGYLVYTIVLVLVVGWKNMGPWEWSGVAGGPVAIYAVRTVSDAYFTFRIDSLAAKLKEQQNERAKTIQKLKDATKYDSTLQLLEKYGGSSEGKPGKGKGHKALDGDDNGSGQGSSPGGQQQKRAGTGTGTPNRTNRLPPPTANIPRVGGSSGGVFTPLSSIPRAGGGEGATPVPPVGGSDGGPAAYVPDPDVSAEFAPNAFGPDATSSPPSPPGRIAGGPYPSTAAASAVLPETHWYDRILDLLMGDDETAAKNRIVLLCSVCRLVNGQAPPGTRSLAEVGSWRCMGCGALNGEAAEAKKIVNEVLGETQGQAGRGPRRGKGAATVVTDSDRSSGAESGPDEEGEEDDTSSDSAADEDPQAVPASPRKAAAGGEGVRKRGKKHR</sequence>
<keyword evidence="6" id="KW-1185">Reference proteome</keyword>
<comment type="subcellular location">
    <subcellularLocation>
        <location evidence="1">Endoplasmic reticulum membrane</location>
        <topology evidence="1">Multi-pass membrane protein</topology>
    </subcellularLocation>
</comment>
<keyword evidence="1" id="KW-0862">Zinc</keyword>
<dbReference type="GO" id="GO:0098826">
    <property type="term" value="C:endoplasmic reticulum tubular network membrane"/>
    <property type="evidence" value="ECO:0007669"/>
    <property type="project" value="UniProtKB-UniRule"/>
</dbReference>
<dbReference type="PANTHER" id="PTHR22166:SF12">
    <property type="entry name" value="ENDOPLASMIC RETICULUM JUNCTION FORMATION PROTEIN LUNAPARK"/>
    <property type="match status" value="1"/>
</dbReference>
<organism evidence="5 6">
    <name type="scientific">Niveomyces insectorum RCEF 264</name>
    <dbReference type="NCBI Taxonomy" id="1081102"/>
    <lineage>
        <taxon>Eukaryota</taxon>
        <taxon>Fungi</taxon>
        <taxon>Dikarya</taxon>
        <taxon>Ascomycota</taxon>
        <taxon>Pezizomycotina</taxon>
        <taxon>Sordariomycetes</taxon>
        <taxon>Hypocreomycetidae</taxon>
        <taxon>Hypocreales</taxon>
        <taxon>Cordycipitaceae</taxon>
        <taxon>Niveomyces</taxon>
    </lineage>
</organism>